<dbReference type="PROSITE" id="PS50113">
    <property type="entry name" value="PAC"/>
    <property type="match status" value="2"/>
</dbReference>
<dbReference type="InterPro" id="IPR011006">
    <property type="entry name" value="CheY-like_superfamily"/>
</dbReference>
<gene>
    <name evidence="9" type="ORF">HND93_07125</name>
</gene>
<dbReference type="PRINTS" id="PR00344">
    <property type="entry name" value="BCTRLSENSOR"/>
</dbReference>
<dbReference type="PROSITE" id="PS50112">
    <property type="entry name" value="PAS"/>
    <property type="match status" value="2"/>
</dbReference>
<dbReference type="Pfam" id="PF02518">
    <property type="entry name" value="HATPase_c"/>
    <property type="match status" value="1"/>
</dbReference>
<evidence type="ECO:0000259" key="8">
    <source>
        <dbReference type="PROSITE" id="PS50113"/>
    </source>
</evidence>
<dbReference type="SMART" id="SM00086">
    <property type="entry name" value="PAC"/>
    <property type="match status" value="2"/>
</dbReference>
<dbReference type="PANTHER" id="PTHR43065">
    <property type="entry name" value="SENSOR HISTIDINE KINASE"/>
    <property type="match status" value="1"/>
</dbReference>
<comment type="catalytic activity">
    <reaction evidence="1">
        <text>ATP + protein L-histidine = ADP + protein N-phospho-L-histidine.</text>
        <dbReference type="EC" id="2.7.13.3"/>
    </reaction>
</comment>
<dbReference type="Proteomes" id="UP000584642">
    <property type="component" value="Unassembled WGS sequence"/>
</dbReference>
<dbReference type="CDD" id="cd00082">
    <property type="entry name" value="HisKA"/>
    <property type="match status" value="1"/>
</dbReference>
<dbReference type="Gene3D" id="3.30.450.20">
    <property type="entry name" value="PAS domain"/>
    <property type="match status" value="2"/>
</dbReference>
<keyword evidence="10" id="KW-1185">Reference proteome</keyword>
<dbReference type="SMART" id="SM00387">
    <property type="entry name" value="HATPase_c"/>
    <property type="match status" value="1"/>
</dbReference>
<name>A0ABX2T8B0_9PROT</name>
<dbReference type="SUPFAM" id="SSF47384">
    <property type="entry name" value="Homodimeric domain of signal transducing histidine kinase"/>
    <property type="match status" value="1"/>
</dbReference>
<dbReference type="PANTHER" id="PTHR43065:SF49">
    <property type="entry name" value="HISTIDINE KINASE"/>
    <property type="match status" value="1"/>
</dbReference>
<evidence type="ECO:0000256" key="3">
    <source>
        <dbReference type="ARBA" id="ARBA00022553"/>
    </source>
</evidence>
<dbReference type="PROSITE" id="PS50109">
    <property type="entry name" value="HIS_KIN"/>
    <property type="match status" value="1"/>
</dbReference>
<proteinExistence type="predicted"/>
<dbReference type="Pfam" id="PF13426">
    <property type="entry name" value="PAS_9"/>
    <property type="match status" value="2"/>
</dbReference>
<evidence type="ECO:0000259" key="7">
    <source>
        <dbReference type="PROSITE" id="PS50112"/>
    </source>
</evidence>
<dbReference type="EMBL" id="JABFDB010000002">
    <property type="protein sequence ID" value="NYZ19477.1"/>
    <property type="molecule type" value="Genomic_DNA"/>
</dbReference>
<evidence type="ECO:0000256" key="4">
    <source>
        <dbReference type="PROSITE-ProRule" id="PRU00169"/>
    </source>
</evidence>
<dbReference type="Gene3D" id="1.10.287.130">
    <property type="match status" value="1"/>
</dbReference>
<dbReference type="EC" id="2.7.13.3" evidence="2"/>
<dbReference type="InterPro" id="IPR001610">
    <property type="entry name" value="PAC"/>
</dbReference>
<accession>A0ABX2T8B0</accession>
<dbReference type="NCBIfam" id="TIGR00229">
    <property type="entry name" value="sensory_box"/>
    <property type="match status" value="2"/>
</dbReference>
<dbReference type="SUPFAM" id="SSF55785">
    <property type="entry name" value="PYP-like sensor domain (PAS domain)"/>
    <property type="match status" value="2"/>
</dbReference>
<dbReference type="InterPro" id="IPR035965">
    <property type="entry name" value="PAS-like_dom_sf"/>
</dbReference>
<dbReference type="InterPro" id="IPR001789">
    <property type="entry name" value="Sig_transdc_resp-reg_receiver"/>
</dbReference>
<feature type="domain" description="PAS" evidence="7">
    <location>
        <begin position="140"/>
        <end position="195"/>
    </location>
</feature>
<dbReference type="InterPro" id="IPR000700">
    <property type="entry name" value="PAS-assoc_C"/>
</dbReference>
<dbReference type="SMART" id="SM00388">
    <property type="entry name" value="HisKA"/>
    <property type="match status" value="1"/>
</dbReference>
<evidence type="ECO:0000259" key="5">
    <source>
        <dbReference type="PROSITE" id="PS50109"/>
    </source>
</evidence>
<feature type="domain" description="PAC" evidence="8">
    <location>
        <begin position="87"/>
        <end position="139"/>
    </location>
</feature>
<evidence type="ECO:0000313" key="10">
    <source>
        <dbReference type="Proteomes" id="UP000584642"/>
    </source>
</evidence>
<dbReference type="SMART" id="SM00448">
    <property type="entry name" value="REC"/>
    <property type="match status" value="1"/>
</dbReference>
<dbReference type="InterPro" id="IPR000014">
    <property type="entry name" value="PAS"/>
</dbReference>
<dbReference type="Gene3D" id="3.40.50.2300">
    <property type="match status" value="1"/>
</dbReference>
<feature type="domain" description="PAC" evidence="8">
    <location>
        <begin position="215"/>
        <end position="267"/>
    </location>
</feature>
<dbReference type="PROSITE" id="PS50110">
    <property type="entry name" value="RESPONSE_REGULATORY"/>
    <property type="match status" value="1"/>
</dbReference>
<reference evidence="9 10" key="1">
    <citation type="submission" date="2020-05" db="EMBL/GenBank/DDBJ databases">
        <title>Azospirillum oleiclasticum sp. nov, a nitrogen-fixing and heavy crude oil-emulsifying bacterium isolated from the crude oil of Yumen Oilfield.</title>
        <authorList>
            <person name="Wu D."/>
            <person name="Cai M."/>
            <person name="Zhang X."/>
        </authorList>
    </citation>
    <scope>NUCLEOTIDE SEQUENCE [LARGE SCALE GENOMIC DNA]</scope>
    <source>
        <strain evidence="9 10">ROY-1-1-2</strain>
    </source>
</reference>
<protein>
    <recommendedName>
        <fullName evidence="2">histidine kinase</fullName>
        <ecNumber evidence="2">2.7.13.3</ecNumber>
    </recommendedName>
</protein>
<evidence type="ECO:0000256" key="2">
    <source>
        <dbReference type="ARBA" id="ARBA00012438"/>
    </source>
</evidence>
<feature type="domain" description="PAS" evidence="7">
    <location>
        <begin position="12"/>
        <end position="85"/>
    </location>
</feature>
<feature type="domain" description="Response regulatory" evidence="6">
    <location>
        <begin position="528"/>
        <end position="644"/>
    </location>
</feature>
<dbReference type="Gene3D" id="3.30.565.10">
    <property type="entry name" value="Histidine kinase-like ATPase, C-terminal domain"/>
    <property type="match status" value="1"/>
</dbReference>
<dbReference type="Pfam" id="PF00512">
    <property type="entry name" value="HisKA"/>
    <property type="match status" value="1"/>
</dbReference>
<dbReference type="InterPro" id="IPR003661">
    <property type="entry name" value="HisK_dim/P_dom"/>
</dbReference>
<evidence type="ECO:0000259" key="6">
    <source>
        <dbReference type="PROSITE" id="PS50110"/>
    </source>
</evidence>
<feature type="modified residue" description="4-aspartylphosphate" evidence="4">
    <location>
        <position position="578"/>
    </location>
</feature>
<dbReference type="InterPro" id="IPR004358">
    <property type="entry name" value="Sig_transdc_His_kin-like_C"/>
</dbReference>
<dbReference type="InterPro" id="IPR003594">
    <property type="entry name" value="HATPase_dom"/>
</dbReference>
<organism evidence="9 10">
    <name type="scientific">Azospirillum oleiclasticum</name>
    <dbReference type="NCBI Taxonomy" id="2735135"/>
    <lineage>
        <taxon>Bacteria</taxon>
        <taxon>Pseudomonadati</taxon>
        <taxon>Pseudomonadota</taxon>
        <taxon>Alphaproteobacteria</taxon>
        <taxon>Rhodospirillales</taxon>
        <taxon>Azospirillaceae</taxon>
        <taxon>Azospirillum</taxon>
    </lineage>
</organism>
<comment type="caution">
    <text evidence="9">The sequence shown here is derived from an EMBL/GenBank/DDBJ whole genome shotgun (WGS) entry which is preliminary data.</text>
</comment>
<dbReference type="SUPFAM" id="SSF52172">
    <property type="entry name" value="CheY-like"/>
    <property type="match status" value="1"/>
</dbReference>
<dbReference type="SUPFAM" id="SSF55874">
    <property type="entry name" value="ATPase domain of HSP90 chaperone/DNA topoisomerase II/histidine kinase"/>
    <property type="match status" value="1"/>
</dbReference>
<keyword evidence="3 4" id="KW-0597">Phosphoprotein</keyword>
<dbReference type="InterPro" id="IPR005467">
    <property type="entry name" value="His_kinase_dom"/>
</dbReference>
<dbReference type="InterPro" id="IPR036097">
    <property type="entry name" value="HisK_dim/P_sf"/>
</dbReference>
<evidence type="ECO:0000256" key="1">
    <source>
        <dbReference type="ARBA" id="ARBA00000085"/>
    </source>
</evidence>
<feature type="domain" description="Histidine kinase" evidence="5">
    <location>
        <begin position="287"/>
        <end position="508"/>
    </location>
</feature>
<sequence>MPAGAAPIQLSGERRFQLLVDSIHDYAIYMLDPQGYVVSWNPGAQRLKGYSPDEIIGEHFSHFFPAEDRRDGLPQRMLAKAFKEGRYQTEGWRVRKDGSRFRASVVVDTIRDENGAHLGFAKITRDITERFEAEAALRLSEERFRLLVQGVIDYSIYLLDTDGRVTNWNAGAERMKGYTADEIVGQHFSRFYPEEDRAAGAPAHSLDTARREGRYETEGWRVRKDGTRFYASVVIDAIRNESGDLIGFAKITRDITEQRRTREALEEARIALFQSQKMEALGQLTGGIAHDFNNLLTVIVNSLDLLRRRAKDARDLRLVDNAHRAAERGARLTQQLLAFARRQALTPASHDVNTLIRGFEPILRRACGEAVALRVDLVHRPTPVEIDAPQFEAALLNLVVNARDAMPDGGRLTVASGLLEVDAERAEGWGVKPGHFVAVHVTDSGTGIAPEIVERVLEPFFTTKEMGRGTGLGLSQVYGFVRQSNGQMEIASTVGQGTTVSLYLPLGEGVVNADDAPEHGAAFGGYGTVLVVEDEPEVLEIAVELFHALGYSVLTATDGAAALDVLKRPDSIDVLFTDVVMPAGINGLDLAREACRLRPRLQVILASGYPIPATSPQLAGLANAAFITKPYRWSELAERLKSLRAGGNALE</sequence>
<dbReference type="SMART" id="SM00091">
    <property type="entry name" value="PAS"/>
    <property type="match status" value="2"/>
</dbReference>
<dbReference type="CDD" id="cd00130">
    <property type="entry name" value="PAS"/>
    <property type="match status" value="2"/>
</dbReference>
<dbReference type="Pfam" id="PF00072">
    <property type="entry name" value="Response_reg"/>
    <property type="match status" value="1"/>
</dbReference>
<evidence type="ECO:0000313" key="9">
    <source>
        <dbReference type="EMBL" id="NYZ19477.1"/>
    </source>
</evidence>
<dbReference type="InterPro" id="IPR036890">
    <property type="entry name" value="HATPase_C_sf"/>
</dbReference>